<sequence>MIDVNVQQLGMEAGGAAIIGGLIGFAFKRIAKLIAIIIGIELAIFRFLEARGIVTVDWERLTSGAISGTDQTTQAPPDWVWTILSTLSISAGFTIGFLIGYKQG</sequence>
<evidence type="ECO:0000256" key="5">
    <source>
        <dbReference type="ARBA" id="ARBA00023136"/>
    </source>
</evidence>
<gene>
    <name evidence="7" type="ORF">AArcSt2_09340</name>
</gene>
<evidence type="ECO:0000256" key="3">
    <source>
        <dbReference type="ARBA" id="ARBA00022692"/>
    </source>
</evidence>
<comment type="caution">
    <text evidence="7">The sequence shown here is derived from an EMBL/GenBank/DDBJ whole genome shotgun (WGS) entry which is preliminary data.</text>
</comment>
<feature type="transmembrane region" description="Helical" evidence="6">
    <location>
        <begin position="79"/>
        <end position="101"/>
    </location>
</feature>
<keyword evidence="3 6" id="KW-0812">Transmembrane</keyword>
<proteinExistence type="inferred from homology"/>
<reference evidence="7" key="2">
    <citation type="submission" date="2022-02" db="EMBL/GenBank/DDBJ databases">
        <authorList>
            <person name="Elcheninov A.G."/>
            <person name="Sorokin D.Y."/>
            <person name="Kublanov I.V."/>
        </authorList>
    </citation>
    <scope>NUCLEOTIDE SEQUENCE</scope>
    <source>
        <strain evidence="7">AArc-St2</strain>
    </source>
</reference>
<keyword evidence="4 6" id="KW-1133">Transmembrane helix</keyword>
<dbReference type="InterPro" id="IPR007014">
    <property type="entry name" value="FUN14"/>
</dbReference>
<evidence type="ECO:0000256" key="1">
    <source>
        <dbReference type="ARBA" id="ARBA00004370"/>
    </source>
</evidence>
<keyword evidence="5 6" id="KW-0472">Membrane</keyword>
<dbReference type="AlphaFoldDB" id="A0AAE3FXR1"/>
<evidence type="ECO:0000256" key="4">
    <source>
        <dbReference type="ARBA" id="ARBA00022989"/>
    </source>
</evidence>
<evidence type="ECO:0000313" key="7">
    <source>
        <dbReference type="EMBL" id="MCL9817146.1"/>
    </source>
</evidence>
<accession>A0AAE3FXR1</accession>
<comment type="subcellular location">
    <subcellularLocation>
        <location evidence="1">Membrane</location>
    </subcellularLocation>
</comment>
<dbReference type="Proteomes" id="UP001203207">
    <property type="component" value="Unassembled WGS sequence"/>
</dbReference>
<evidence type="ECO:0000313" key="8">
    <source>
        <dbReference type="Proteomes" id="UP001203207"/>
    </source>
</evidence>
<dbReference type="EMBL" id="JAKRVX010000003">
    <property type="protein sequence ID" value="MCL9817146.1"/>
    <property type="molecule type" value="Genomic_DNA"/>
</dbReference>
<evidence type="ECO:0000256" key="6">
    <source>
        <dbReference type="SAM" id="Phobius"/>
    </source>
</evidence>
<dbReference type="GO" id="GO:0016020">
    <property type="term" value="C:membrane"/>
    <property type="evidence" value="ECO:0007669"/>
    <property type="project" value="UniProtKB-SubCell"/>
</dbReference>
<protein>
    <submittedName>
        <fullName evidence="7">FUN14 domain-containing protein</fullName>
    </submittedName>
</protein>
<organism evidence="7 8">
    <name type="scientific">Natronocalculus amylovorans</name>
    <dbReference type="NCBI Taxonomy" id="2917812"/>
    <lineage>
        <taxon>Archaea</taxon>
        <taxon>Methanobacteriati</taxon>
        <taxon>Methanobacteriota</taxon>
        <taxon>Stenosarchaea group</taxon>
        <taxon>Halobacteria</taxon>
        <taxon>Halobacteriales</taxon>
        <taxon>Haloferacaceae</taxon>
        <taxon>Natronocalculus</taxon>
    </lineage>
</organism>
<name>A0AAE3FXR1_9EURY</name>
<dbReference type="Pfam" id="PF04930">
    <property type="entry name" value="FUN14"/>
    <property type="match status" value="1"/>
</dbReference>
<feature type="transmembrane region" description="Helical" evidence="6">
    <location>
        <begin position="30"/>
        <end position="48"/>
    </location>
</feature>
<keyword evidence="8" id="KW-1185">Reference proteome</keyword>
<reference evidence="7" key="1">
    <citation type="journal article" date="2022" name="Syst. Appl. Microbiol.">
        <title>Natronocalculus amylovorans gen. nov., sp. nov., and Natranaeroarchaeum aerophilus sp. nov., dominant culturable amylolytic natronoarchaea from hypersaline soda lakes in southwestern Siberia.</title>
        <authorList>
            <person name="Sorokin D.Y."/>
            <person name="Elcheninov A.G."/>
            <person name="Khizhniak T.V."/>
            <person name="Koenen M."/>
            <person name="Bale N.J."/>
            <person name="Damste J.S.S."/>
            <person name="Kublanov I.V."/>
        </authorList>
    </citation>
    <scope>NUCLEOTIDE SEQUENCE</scope>
    <source>
        <strain evidence="7">AArc-St2</strain>
    </source>
</reference>
<dbReference type="RefSeq" id="WP_250584150.1">
    <property type="nucleotide sequence ID" value="NZ_JAKRVX010000003.1"/>
</dbReference>
<comment type="similarity">
    <text evidence="2">Belongs to the FUN14 family.</text>
</comment>
<evidence type="ECO:0000256" key="2">
    <source>
        <dbReference type="ARBA" id="ARBA00009160"/>
    </source>
</evidence>